<evidence type="ECO:0000256" key="8">
    <source>
        <dbReference type="ARBA" id="ARBA00022833"/>
    </source>
</evidence>
<comment type="catalytic activity">
    <reaction evidence="17">
        <text>angiotensin I + H2O = L-histidyl-L-leucine + angiotensin II</text>
        <dbReference type="Rhea" id="RHEA:63560"/>
        <dbReference type="ChEBI" id="CHEBI:15377"/>
        <dbReference type="ChEBI" id="CHEBI:58506"/>
        <dbReference type="ChEBI" id="CHEBI:147350"/>
        <dbReference type="ChEBI" id="CHEBI:147392"/>
        <dbReference type="EC" id="3.4.15.1"/>
    </reaction>
    <physiologicalReaction direction="left-to-right" evidence="17">
        <dbReference type="Rhea" id="RHEA:63561"/>
    </physiologicalReaction>
</comment>
<feature type="active site" description="Proton donor 2" evidence="30">
    <location>
        <position position="510"/>
    </location>
</feature>
<dbReference type="GO" id="GO:0008241">
    <property type="term" value="F:peptidyl-dipeptidase activity"/>
    <property type="evidence" value="ECO:0007669"/>
    <property type="project" value="UniProtKB-EC"/>
</dbReference>
<evidence type="ECO:0000256" key="14">
    <source>
        <dbReference type="ARBA" id="ARBA00047529"/>
    </source>
</evidence>
<feature type="chain" id="PRO_5044305604" description="Angiotensin-converting enzyme" evidence="34">
    <location>
        <begin position="25"/>
        <end position="728"/>
    </location>
</feature>
<keyword evidence="4 33" id="KW-0645">Protease</keyword>
<evidence type="ECO:0000256" key="33">
    <source>
        <dbReference type="RuleBase" id="RU361144"/>
    </source>
</evidence>
<evidence type="ECO:0000256" key="23">
    <source>
        <dbReference type="ARBA" id="ARBA00049470"/>
    </source>
</evidence>
<reference evidence="35" key="2">
    <citation type="submission" date="2025-08" db="UniProtKB">
        <authorList>
            <consortium name="Ensembl"/>
        </authorList>
    </citation>
    <scope>IDENTIFICATION</scope>
</reference>
<comment type="catalytic activity">
    <reaction evidence="22">
        <text>bradykinin + H2O = L-Phe-L-Arg + bradykinin(1-7)</text>
        <dbReference type="Rhea" id="RHEA:71451"/>
        <dbReference type="ChEBI" id="CHEBI:15377"/>
        <dbReference type="ChEBI" id="CHEBI:132988"/>
        <dbReference type="ChEBI" id="CHEBI:133147"/>
        <dbReference type="ChEBI" id="CHEBI:147352"/>
    </reaction>
    <physiologicalReaction direction="left-to-right" evidence="22">
        <dbReference type="Rhea" id="RHEA:71452"/>
    </physiologicalReaction>
</comment>
<evidence type="ECO:0000256" key="1">
    <source>
        <dbReference type="ARBA" id="ARBA00001923"/>
    </source>
</evidence>
<dbReference type="PANTHER" id="PTHR10514:SF27">
    <property type="entry name" value="ANGIOTENSIN-CONVERTING ENZYME"/>
    <property type="match status" value="1"/>
</dbReference>
<feature type="disulfide bond" evidence="28">
    <location>
        <begin position="535"/>
        <end position="547"/>
    </location>
</feature>
<evidence type="ECO:0000256" key="16">
    <source>
        <dbReference type="ARBA" id="ARBA00047642"/>
    </source>
</evidence>
<keyword evidence="6 34" id="KW-0732">Signal</keyword>
<sequence>MGTGLDRFLWSVLLLLPVFGQSEALPESWLPGEYSDTISDAQRFLSDYNSTAEEVFFHSVSASWNYNTNITDHNSKLQVSASLEEQAFVEAWGIKAKQVFSSGVLDTLPDPKDKKLMEKIMLLGAANLLPKEREEYNTILSTMDNIYSTSKVHPQPNISWSLEPELTKIMANSRSYKTLLYAWEGWHNASGVPLKQYYPSFVGLSNKASRADGFQDTGDDWRSWYETETFRQDLEEIYKTIEPLYRNLHAFVRRQLYNQYGPKYINLKGPIPAHLLGNMWAQTWNNIYDMMIPFPDKPNIDVTDEMGYNATHMFRVAEEFFTSLGLERMPEEFWEGSMLVKPQGREVVCHASAWDFYNRKDFRIKQCTTVTMEQLFTVHHEMGHIQYYLQYKDKPMGFRSGANPGFHEAIGDVLSLSVSTPKHLETINLLESVTSDIETDTNYLLKMALEKIAFLPFGYLIDLWRWDVFSGKTPPERYNADWWYLRTKYQGICPPTRRTEEHFDAGAKYHIPGNTPYIRYFVSFILQFQFHEKLCEAAKHTGPLHTCDIYRSAEAGAILKKVLQAGSSESWPVVLQDAIGTNKLNASSLMKYFEPIIEWLNKQNVNETLGWPDFNWVPPMPEGYPEDIGKPVNTTPLTSKMARSNASLKNSVTSRGLRSPLQNWKRCEGNSCVRVFRAACLMFKTPLSVPQQRWTCKREGEYKLPQSETIHEIYLKECLFVLTPLAPM</sequence>
<keyword evidence="7 33" id="KW-0378">Hydrolase</keyword>
<dbReference type="Pfam" id="PF01401">
    <property type="entry name" value="Peptidase_M2"/>
    <property type="match status" value="1"/>
</dbReference>
<dbReference type="PANTHER" id="PTHR10514">
    <property type="entry name" value="ANGIOTENSIN-CONVERTING ENZYME"/>
    <property type="match status" value="1"/>
</dbReference>
<keyword evidence="5 27" id="KW-0479">Metal-binding</keyword>
<name>A0AAX7TAK4_ASTCA</name>
<dbReference type="Ensembl" id="ENSACLT00000059304.1">
    <property type="protein sequence ID" value="ENSACLP00000053657.1"/>
    <property type="gene ID" value="ENSACLG00000013478.2"/>
</dbReference>
<evidence type="ECO:0000256" key="12">
    <source>
        <dbReference type="ARBA" id="ARBA00036868"/>
    </source>
</evidence>
<feature type="binding site" evidence="26">
    <location>
        <position position="225"/>
    </location>
    <ligand>
        <name>chloride</name>
        <dbReference type="ChEBI" id="CHEBI:17996"/>
        <label>1</label>
    </ligand>
</feature>
<feature type="binding site" evidence="31">
    <location>
        <position position="408"/>
    </location>
    <ligand>
        <name>Zn(2+)</name>
        <dbReference type="ChEBI" id="CHEBI:29105"/>
        <label>2</label>
        <note>catalytic</note>
    </ligand>
</feature>
<comment type="catalytic activity">
    <reaction evidence="18">
        <text>Met-enkephalin + H2O = L-phenylalanyl-L-methionine + L-tyrosylglycylglycine</text>
        <dbReference type="Rhea" id="RHEA:71483"/>
        <dbReference type="ChEBI" id="CHEBI:15377"/>
        <dbReference type="ChEBI" id="CHEBI:189868"/>
        <dbReference type="ChEBI" id="CHEBI:190708"/>
        <dbReference type="ChEBI" id="CHEBI:190709"/>
    </reaction>
    <physiologicalReaction direction="left-to-right" evidence="18">
        <dbReference type="Rhea" id="RHEA:71484"/>
    </physiologicalReaction>
</comment>
<feature type="disulfide bond" evidence="28 32">
    <location>
        <begin position="349"/>
        <end position="367"/>
    </location>
</feature>
<comment type="similarity">
    <text evidence="2 32 33">Belongs to the peptidase M2 family.</text>
</comment>
<feature type="glycosylation site" description="N-linked (GlcNAc...) asparagine" evidence="29">
    <location>
        <position position="309"/>
    </location>
</feature>
<evidence type="ECO:0000256" key="11">
    <source>
        <dbReference type="ARBA" id="ARBA00023180"/>
    </source>
</evidence>
<dbReference type="GO" id="GO:0004180">
    <property type="term" value="F:carboxypeptidase activity"/>
    <property type="evidence" value="ECO:0007669"/>
    <property type="project" value="UniProtKB-KW"/>
</dbReference>
<feature type="binding site" evidence="27">
    <location>
        <position position="408"/>
    </location>
    <ligand>
        <name>Zn(2+)</name>
        <dbReference type="ChEBI" id="CHEBI:29105"/>
        <label>1</label>
        <note>catalytic</note>
    </ligand>
</feature>
<feature type="active site" description="Proton acceptor 1" evidence="24">
    <location>
        <position position="381"/>
    </location>
</feature>
<dbReference type="PROSITE" id="PS52011">
    <property type="entry name" value="PEPTIDASE_M2"/>
    <property type="match status" value="1"/>
</dbReference>
<evidence type="ECO:0000256" key="17">
    <source>
        <dbReference type="ARBA" id="ARBA00047862"/>
    </source>
</evidence>
<dbReference type="GO" id="GO:0005886">
    <property type="term" value="C:plasma membrane"/>
    <property type="evidence" value="ECO:0007669"/>
    <property type="project" value="TreeGrafter"/>
</dbReference>
<evidence type="ECO:0000256" key="31">
    <source>
        <dbReference type="PIRSR" id="PIRSR601548-8"/>
    </source>
</evidence>
<dbReference type="GO" id="GO:0006508">
    <property type="term" value="P:proteolysis"/>
    <property type="evidence" value="ECO:0007669"/>
    <property type="project" value="UniProtKB-KW"/>
</dbReference>
<evidence type="ECO:0000256" key="7">
    <source>
        <dbReference type="ARBA" id="ARBA00022801"/>
    </source>
</evidence>
<feature type="binding site" evidence="27">
    <location>
        <position position="380"/>
    </location>
    <ligand>
        <name>Zn(2+)</name>
        <dbReference type="ChEBI" id="CHEBI:29105"/>
        <label>1</label>
        <note>catalytic</note>
    </ligand>
</feature>
<comment type="catalytic activity">
    <reaction evidence="16">
        <text>goralatide + H2O = N-acetyl-L-seryl-L-aspartate + L-lysyl-L-proline</text>
        <dbReference type="Rhea" id="RHEA:71455"/>
        <dbReference type="ChEBI" id="CHEBI:15377"/>
        <dbReference type="ChEBI" id="CHEBI:190701"/>
        <dbReference type="ChEBI" id="CHEBI:190702"/>
        <dbReference type="ChEBI" id="CHEBI:190703"/>
    </reaction>
    <physiologicalReaction direction="left-to-right" evidence="16">
        <dbReference type="Rhea" id="RHEA:71456"/>
    </physiologicalReaction>
</comment>
<evidence type="ECO:0000256" key="19">
    <source>
        <dbReference type="ARBA" id="ARBA00048231"/>
    </source>
</evidence>
<reference evidence="35" key="1">
    <citation type="submission" date="2018-05" db="EMBL/GenBank/DDBJ databases">
        <authorList>
            <person name="Datahose"/>
        </authorList>
    </citation>
    <scope>NUCLEOTIDE SEQUENCE</scope>
</reference>
<evidence type="ECO:0000256" key="32">
    <source>
        <dbReference type="PROSITE-ProRule" id="PRU01355"/>
    </source>
</evidence>
<dbReference type="CDD" id="cd06461">
    <property type="entry name" value="M2_ACE"/>
    <property type="match status" value="1"/>
</dbReference>
<comment type="catalytic activity">
    <reaction evidence="20">
        <text>substance P + H2O = substance P(1-8) + Gly-L-Leu-L-Met-NH2</text>
        <dbReference type="Rhea" id="RHEA:71463"/>
        <dbReference type="ChEBI" id="CHEBI:15377"/>
        <dbReference type="ChEBI" id="CHEBI:190692"/>
        <dbReference type="ChEBI" id="CHEBI:190694"/>
        <dbReference type="ChEBI" id="CHEBI:190699"/>
    </reaction>
    <physiologicalReaction direction="left-to-right" evidence="20">
        <dbReference type="Rhea" id="RHEA:71464"/>
    </physiologicalReaction>
</comment>
<keyword evidence="8 27" id="KW-0862">Zinc</keyword>
<evidence type="ECO:0000256" key="34">
    <source>
        <dbReference type="SAM" id="SignalP"/>
    </source>
</evidence>
<evidence type="ECO:0000256" key="2">
    <source>
        <dbReference type="ARBA" id="ARBA00008139"/>
    </source>
</evidence>
<evidence type="ECO:0000256" key="20">
    <source>
        <dbReference type="ARBA" id="ARBA00049116"/>
    </source>
</evidence>
<dbReference type="GO" id="GO:0008237">
    <property type="term" value="F:metallopeptidase activity"/>
    <property type="evidence" value="ECO:0007669"/>
    <property type="project" value="UniProtKB-KW"/>
</dbReference>
<evidence type="ECO:0000256" key="18">
    <source>
        <dbReference type="ARBA" id="ARBA00048012"/>
    </source>
</evidence>
<organism evidence="35 36">
    <name type="scientific">Astatotilapia calliptera</name>
    <name type="common">Eastern happy</name>
    <name type="synonym">Chromis callipterus</name>
    <dbReference type="NCBI Taxonomy" id="8154"/>
    <lineage>
        <taxon>Eukaryota</taxon>
        <taxon>Metazoa</taxon>
        <taxon>Chordata</taxon>
        <taxon>Craniata</taxon>
        <taxon>Vertebrata</taxon>
        <taxon>Euteleostomi</taxon>
        <taxon>Actinopterygii</taxon>
        <taxon>Neopterygii</taxon>
        <taxon>Teleostei</taxon>
        <taxon>Neoteleostei</taxon>
        <taxon>Acanthomorphata</taxon>
        <taxon>Ovalentaria</taxon>
        <taxon>Cichlomorphae</taxon>
        <taxon>Cichliformes</taxon>
        <taxon>Cichlidae</taxon>
        <taxon>African cichlids</taxon>
        <taxon>Pseudocrenilabrinae</taxon>
        <taxon>Haplochromini</taxon>
        <taxon>Astatotilapia</taxon>
    </lineage>
</organism>
<evidence type="ECO:0000256" key="25">
    <source>
        <dbReference type="PIRSR" id="PIRSR601548-10"/>
    </source>
</evidence>
<evidence type="ECO:0000256" key="21">
    <source>
        <dbReference type="ARBA" id="ARBA00049273"/>
    </source>
</evidence>
<comment type="catalytic activity">
    <reaction evidence="12">
        <text>Release of a C-terminal dipeptide, oligopeptide-|-Xaa-Yaa, when Xaa is not Pro, and Yaa is neither Asp nor Glu. Thus, conversion of angiotensin I to angiotensin II, with increase in vasoconstrictor activity, but no action on angiotensin II.</text>
        <dbReference type="EC" id="3.4.15.1"/>
    </reaction>
</comment>
<protein>
    <recommendedName>
        <fullName evidence="13 33">Angiotensin-converting enzyme</fullName>
        <ecNumber evidence="33">3.4.-.-</ecNumber>
    </recommendedName>
</protein>
<dbReference type="PRINTS" id="PR00791">
    <property type="entry name" value="PEPDIPTASEA"/>
</dbReference>
<dbReference type="FunFam" id="1.10.1370.30:FF:000004">
    <property type="entry name" value="Angiotensin-converting enzyme"/>
    <property type="match status" value="1"/>
</dbReference>
<feature type="binding site" evidence="26">
    <location>
        <position position="519"/>
    </location>
    <ligand>
        <name>chloride</name>
        <dbReference type="ChEBI" id="CHEBI:17996"/>
        <label>1</label>
    </ligand>
</feature>
<feature type="binding site" evidence="31">
    <location>
        <position position="380"/>
    </location>
    <ligand>
        <name>Zn(2+)</name>
        <dbReference type="ChEBI" id="CHEBI:29105"/>
        <label>2</label>
        <note>catalytic</note>
    </ligand>
</feature>
<comment type="cofactor">
    <cofactor evidence="33">
        <name>Zn(2+)</name>
        <dbReference type="ChEBI" id="CHEBI:29105"/>
    </cofactor>
    <text evidence="33">Binds 1 zinc ion per subunit.</text>
</comment>
<evidence type="ECO:0000256" key="4">
    <source>
        <dbReference type="ARBA" id="ARBA00022670"/>
    </source>
</evidence>
<feature type="signal peptide" evidence="34">
    <location>
        <begin position="1"/>
        <end position="24"/>
    </location>
</feature>
<comment type="caution">
    <text evidence="32">Lacks conserved residue(s) required for the propagation of feature annotation.</text>
</comment>
<comment type="catalytic activity">
    <reaction evidence="23">
        <text>substance P + H2O = substance P(1-9) + L-Leu-L-Met-NH2</text>
        <dbReference type="Rhea" id="RHEA:71459"/>
        <dbReference type="ChEBI" id="CHEBI:15377"/>
        <dbReference type="ChEBI" id="CHEBI:190692"/>
        <dbReference type="ChEBI" id="CHEBI:190693"/>
        <dbReference type="ChEBI" id="CHEBI:190700"/>
    </reaction>
    <physiologicalReaction direction="left-to-right" evidence="23">
        <dbReference type="Rhea" id="RHEA:71460"/>
    </physiologicalReaction>
</comment>
<dbReference type="GeneTree" id="ENSGT00940000163600"/>
<dbReference type="SUPFAM" id="SSF55486">
    <property type="entry name" value="Metalloproteases ('zincins'), catalytic domain"/>
    <property type="match status" value="1"/>
</dbReference>
<comment type="catalytic activity">
    <reaction evidence="15">
        <text>substance P + H2O = L-Phe-L-Phe-Gly-L-Leu-L-Met-NH2 + substance P(1-6)</text>
        <dbReference type="Rhea" id="RHEA:71471"/>
        <dbReference type="ChEBI" id="CHEBI:15377"/>
        <dbReference type="ChEBI" id="CHEBI:190692"/>
        <dbReference type="ChEBI" id="CHEBI:190696"/>
        <dbReference type="ChEBI" id="CHEBI:190697"/>
    </reaction>
    <physiologicalReaction direction="left-to-right" evidence="15">
        <dbReference type="Rhea" id="RHEA:71472"/>
    </physiologicalReaction>
</comment>
<feature type="glycosylation site" description="N-linked (GlcNAc...) asparagine" evidence="25">
    <location>
        <position position="69"/>
    </location>
</feature>
<comment type="cofactor">
    <cofactor evidence="1">
        <name>chloride</name>
        <dbReference type="ChEBI" id="CHEBI:17996"/>
    </cofactor>
</comment>
<keyword evidence="36" id="KW-1185">Reference proteome</keyword>
<keyword evidence="10 28" id="KW-1015">Disulfide bond</keyword>
<keyword evidence="11 25" id="KW-0325">Glycoprotein</keyword>
<evidence type="ECO:0000256" key="27">
    <source>
        <dbReference type="PIRSR" id="PIRSR601548-3"/>
    </source>
</evidence>
<evidence type="ECO:0000256" key="6">
    <source>
        <dbReference type="ARBA" id="ARBA00022729"/>
    </source>
</evidence>
<dbReference type="Proteomes" id="UP000265100">
    <property type="component" value="Chromosome 8"/>
</dbReference>
<keyword evidence="9 33" id="KW-0482">Metalloprotease</keyword>
<evidence type="ECO:0000313" key="36">
    <source>
        <dbReference type="Proteomes" id="UP000265100"/>
    </source>
</evidence>
<evidence type="ECO:0000256" key="5">
    <source>
        <dbReference type="ARBA" id="ARBA00022723"/>
    </source>
</evidence>
<evidence type="ECO:0000256" key="13">
    <source>
        <dbReference type="ARBA" id="ARBA00039858"/>
    </source>
</evidence>
<comment type="catalytic activity">
    <reaction evidence="14">
        <text>Met-enkephalin-Arg-Phe + H2O = L-arginyl-L-phenylalanine + Met-enkephalin</text>
        <dbReference type="Rhea" id="RHEA:70675"/>
        <dbReference type="ChEBI" id="CHEBI:15377"/>
        <dbReference type="ChEBI" id="CHEBI:189868"/>
        <dbReference type="ChEBI" id="CHEBI:189869"/>
        <dbReference type="ChEBI" id="CHEBI:189870"/>
    </reaction>
    <physiologicalReaction direction="left-to-right" evidence="14">
        <dbReference type="Rhea" id="RHEA:70676"/>
    </physiologicalReaction>
</comment>
<dbReference type="EC" id="3.4.-.-" evidence="33"/>
<proteinExistence type="inferred from homology"/>
<evidence type="ECO:0000256" key="26">
    <source>
        <dbReference type="PIRSR" id="PIRSR601548-2"/>
    </source>
</evidence>
<dbReference type="InterPro" id="IPR001548">
    <property type="entry name" value="Peptidase_M2"/>
</dbReference>
<feature type="active site" description="Proton donor 1" evidence="24">
    <location>
        <position position="510"/>
    </location>
</feature>
<comment type="catalytic activity">
    <reaction evidence="19">
        <text>Leu-enkephalin + H2O = L-tyrosylglycylglycine + L-phenylalanyl-L-leucine</text>
        <dbReference type="Rhea" id="RHEA:71487"/>
        <dbReference type="ChEBI" id="CHEBI:15377"/>
        <dbReference type="ChEBI" id="CHEBI:190689"/>
        <dbReference type="ChEBI" id="CHEBI:190708"/>
        <dbReference type="ChEBI" id="CHEBI:190710"/>
    </reaction>
    <physiologicalReaction direction="left-to-right" evidence="19">
        <dbReference type="Rhea" id="RHEA:71488"/>
    </physiologicalReaction>
</comment>
<evidence type="ECO:0000256" key="15">
    <source>
        <dbReference type="ARBA" id="ARBA00047629"/>
    </source>
</evidence>
<evidence type="ECO:0000256" key="29">
    <source>
        <dbReference type="PIRSR" id="PIRSR601548-5"/>
    </source>
</evidence>
<evidence type="ECO:0000256" key="9">
    <source>
        <dbReference type="ARBA" id="ARBA00023049"/>
    </source>
</evidence>
<evidence type="ECO:0000256" key="3">
    <source>
        <dbReference type="ARBA" id="ARBA00022645"/>
    </source>
</evidence>
<keyword evidence="3 33" id="KW-0121">Carboxypeptidase</keyword>
<evidence type="ECO:0000256" key="24">
    <source>
        <dbReference type="PIRSR" id="PIRSR601548-1"/>
    </source>
</evidence>
<dbReference type="GO" id="GO:0046872">
    <property type="term" value="F:metal ion binding"/>
    <property type="evidence" value="ECO:0007669"/>
    <property type="project" value="UniProtKB-KW"/>
</dbReference>
<feature type="binding site" evidence="27">
    <location>
        <position position="384"/>
    </location>
    <ligand>
        <name>Zn(2+)</name>
        <dbReference type="ChEBI" id="CHEBI:29105"/>
        <label>1</label>
        <note>catalytic</note>
    </ligand>
</feature>
<evidence type="ECO:0000256" key="30">
    <source>
        <dbReference type="PIRSR" id="PIRSR601548-6"/>
    </source>
</evidence>
<evidence type="ECO:0000256" key="22">
    <source>
        <dbReference type="ARBA" id="ARBA00049305"/>
    </source>
</evidence>
<evidence type="ECO:0000256" key="10">
    <source>
        <dbReference type="ARBA" id="ARBA00023157"/>
    </source>
</evidence>
<dbReference type="Gene3D" id="1.10.1370.30">
    <property type="match status" value="1"/>
</dbReference>
<feature type="active site" description="Proton acceptor 2" evidence="30">
    <location>
        <position position="381"/>
    </location>
</feature>
<feature type="binding site" evidence="31">
    <location>
        <position position="384"/>
    </location>
    <ligand>
        <name>Zn(2+)</name>
        <dbReference type="ChEBI" id="CHEBI:29105"/>
        <label>2</label>
        <note>catalytic</note>
    </ligand>
</feature>
<reference evidence="35" key="3">
    <citation type="submission" date="2025-09" db="UniProtKB">
        <authorList>
            <consortium name="Ensembl"/>
        </authorList>
    </citation>
    <scope>IDENTIFICATION</scope>
</reference>
<evidence type="ECO:0000256" key="28">
    <source>
        <dbReference type="PIRSR" id="PIRSR601548-4"/>
    </source>
</evidence>
<accession>A0AAX7TAK4</accession>
<comment type="catalytic activity">
    <reaction evidence="21">
        <text>neurotensin + H2O = neurotensin(1-11) + L-isoleucyl-L-leucine</text>
        <dbReference type="Rhea" id="RHEA:71475"/>
        <dbReference type="ChEBI" id="CHEBI:15377"/>
        <dbReference type="ChEBI" id="CHEBI:147362"/>
        <dbReference type="ChEBI" id="CHEBI:190704"/>
        <dbReference type="ChEBI" id="CHEBI:190706"/>
    </reaction>
    <physiologicalReaction direction="left-to-right" evidence="21">
        <dbReference type="Rhea" id="RHEA:71476"/>
    </physiologicalReaction>
</comment>
<evidence type="ECO:0000313" key="35">
    <source>
        <dbReference type="Ensembl" id="ENSACLP00000053657.1"/>
    </source>
</evidence>
<dbReference type="AlphaFoldDB" id="A0AAX7TAK4"/>